<protein>
    <recommendedName>
        <fullName evidence="3">Lipoprotein</fullName>
    </recommendedName>
</protein>
<dbReference type="NCBIfam" id="NF037971">
    <property type="entry name" value="lipo_BcpO"/>
    <property type="match status" value="1"/>
</dbReference>
<dbReference type="HOGENOM" id="CLU_183564_0_0_4"/>
<dbReference type="RefSeq" id="WP_012404961.1">
    <property type="nucleotide sequence ID" value="NC_010625.1"/>
</dbReference>
<organism evidence="1 2">
    <name type="scientific">Paraburkholderia phymatum (strain DSM 17167 / CIP 108236 / LMG 21445 / STM815)</name>
    <name type="common">Burkholderia phymatum</name>
    <dbReference type="NCBI Taxonomy" id="391038"/>
    <lineage>
        <taxon>Bacteria</taxon>
        <taxon>Pseudomonadati</taxon>
        <taxon>Pseudomonadota</taxon>
        <taxon>Betaproteobacteria</taxon>
        <taxon>Burkholderiales</taxon>
        <taxon>Burkholderiaceae</taxon>
        <taxon>Paraburkholderia</taxon>
    </lineage>
</organism>
<evidence type="ECO:0000313" key="1">
    <source>
        <dbReference type="EMBL" id="ACC74801.1"/>
    </source>
</evidence>
<evidence type="ECO:0008006" key="3">
    <source>
        <dbReference type="Google" id="ProtNLM"/>
    </source>
</evidence>
<gene>
    <name evidence="1" type="ordered locus">Bphy_5731</name>
</gene>
<evidence type="ECO:0000313" key="2">
    <source>
        <dbReference type="Proteomes" id="UP000001192"/>
    </source>
</evidence>
<dbReference type="EMBL" id="CP001045">
    <property type="protein sequence ID" value="ACC74801.1"/>
    <property type="molecule type" value="Genomic_DNA"/>
</dbReference>
<dbReference type="Proteomes" id="UP000001192">
    <property type="component" value="Plasmid pBPHY01"/>
</dbReference>
<accession>B2JV24</accession>
<proteinExistence type="predicted"/>
<keyword evidence="2" id="KW-1185">Reference proteome</keyword>
<dbReference type="KEGG" id="bph:Bphy_5731"/>
<dbReference type="AlphaFoldDB" id="B2JV24"/>
<dbReference type="PROSITE" id="PS51257">
    <property type="entry name" value="PROKAR_LIPOPROTEIN"/>
    <property type="match status" value="1"/>
</dbReference>
<geneLocation type="plasmid" evidence="1 2">
    <name>pBPHY01</name>
</geneLocation>
<reference evidence="2" key="1">
    <citation type="journal article" date="2014" name="Stand. Genomic Sci.">
        <title>Complete genome sequence of Burkholderia phymatum STM815(T), a broad host range and efficient nitrogen-fixing symbiont of Mimosa species.</title>
        <authorList>
            <person name="Moulin L."/>
            <person name="Klonowska A."/>
            <person name="Caroline B."/>
            <person name="Booth K."/>
            <person name="Vriezen J.A."/>
            <person name="Melkonian R."/>
            <person name="James E.K."/>
            <person name="Young J.P."/>
            <person name="Bena G."/>
            <person name="Hauser L."/>
            <person name="Land M."/>
            <person name="Kyrpides N."/>
            <person name="Bruce D."/>
            <person name="Chain P."/>
            <person name="Copeland A."/>
            <person name="Pitluck S."/>
            <person name="Woyke T."/>
            <person name="Lizotte-Waniewski M."/>
            <person name="Bristow J."/>
            <person name="Riley M."/>
        </authorList>
    </citation>
    <scope>NUCLEOTIDE SEQUENCE [LARGE SCALE GENOMIC DNA]</scope>
    <source>
        <strain evidence="2">DSM 17167 / CIP 108236 / LMG 21445 / STM815</strain>
        <plasmid evidence="2">Plasmid pBPHY01</plasmid>
    </source>
</reference>
<keyword evidence="1" id="KW-0614">Plasmid</keyword>
<name>B2JV24_PARP8</name>
<sequence>MRNLYVLAAFALLAACQHVPPGAPPMPPPKPEMEPVLPPNASSFWVMGYWKWSGMEWVWIPGHLAPKP</sequence>